<feature type="compositionally biased region" description="Basic and acidic residues" evidence="8">
    <location>
        <begin position="12"/>
        <end position="21"/>
    </location>
</feature>
<reference evidence="10" key="1">
    <citation type="submission" date="2021-01" db="UniProtKB">
        <authorList>
            <consortium name="EnsemblMetazoa"/>
        </authorList>
    </citation>
    <scope>IDENTIFICATION</scope>
</reference>
<evidence type="ECO:0000256" key="8">
    <source>
        <dbReference type="SAM" id="MobiDB-lite"/>
    </source>
</evidence>
<evidence type="ECO:0000256" key="5">
    <source>
        <dbReference type="ARBA" id="ARBA00023098"/>
    </source>
</evidence>
<name>A0A7M6DPD6_9CNID</name>
<evidence type="ECO:0000256" key="3">
    <source>
        <dbReference type="ARBA" id="ARBA00022553"/>
    </source>
</evidence>
<dbReference type="Pfam" id="PF04739">
    <property type="entry name" value="AMPKBI"/>
    <property type="match status" value="1"/>
</dbReference>
<dbReference type="Gene3D" id="2.60.40.10">
    <property type="entry name" value="Immunoglobulins"/>
    <property type="match status" value="1"/>
</dbReference>
<evidence type="ECO:0000313" key="11">
    <source>
        <dbReference type="Proteomes" id="UP000594262"/>
    </source>
</evidence>
<comment type="similarity">
    <text evidence="1">Belongs to the 5'-AMP-activated protein kinase beta subunit family.</text>
</comment>
<proteinExistence type="inferred from homology"/>
<dbReference type="RefSeq" id="XP_066915038.1">
    <property type="nucleotide sequence ID" value="XM_067058937.1"/>
</dbReference>
<feature type="compositionally biased region" description="Low complexity" evidence="8">
    <location>
        <begin position="183"/>
        <end position="195"/>
    </location>
</feature>
<dbReference type="FunFam" id="2.60.40.10:FF:000139">
    <property type="entry name" value="Protein kinase AMP-activated non-catalytic subunit beta 1"/>
    <property type="match status" value="1"/>
</dbReference>
<comment type="function">
    <text evidence="6">Non-catalytic subunit of AMP-activated protein kinase (AMPK), an energy sensor protein kinase that plays a key role in regulating cellular energy metabolism. In response to reduction of intracellular ATP levels, AMPK activates energy-producing pathways and inhibits energy-consuming processes: inhibits protein, carbohydrate and lipid biosynthesis, as well as cell growth and proliferation. AMPK acts via direct phosphorylation of metabolic enzymes, and by longer-term effects via phosphorylation of transcription regulators. Also acts as a regulator of cellular polarity by remodeling the actin cytoskeleton; probably by indirectly activating myosin. Beta non-catalytic subunit acts as a scaffold on which the AMPK complex assembles, via its C-terminus that bridges alpha (PRKAA1 or PRKAA2) and gamma subunits (PRKAG1, PRKAG2 or PRKAG3).</text>
</comment>
<dbReference type="Proteomes" id="UP000594262">
    <property type="component" value="Unplaced"/>
</dbReference>
<protein>
    <recommendedName>
        <fullName evidence="7">5'-AMP-activated protein kinase subunit beta-1</fullName>
    </recommendedName>
</protein>
<keyword evidence="11" id="KW-1185">Reference proteome</keyword>
<dbReference type="InterPro" id="IPR037256">
    <property type="entry name" value="ASC_dom_sf"/>
</dbReference>
<evidence type="ECO:0000256" key="6">
    <source>
        <dbReference type="ARBA" id="ARBA00025180"/>
    </source>
</evidence>
<feature type="compositionally biased region" description="Polar residues" evidence="8">
    <location>
        <begin position="1"/>
        <end position="10"/>
    </location>
</feature>
<dbReference type="PANTHER" id="PTHR10343:SF84">
    <property type="entry name" value="5'-AMP-ACTIVATED PROTEIN KINASE SUBUNIT BETA-1"/>
    <property type="match status" value="1"/>
</dbReference>
<dbReference type="PANTHER" id="PTHR10343">
    <property type="entry name" value="5'-AMP-ACTIVATED PROTEIN KINASE , BETA SUBUNIT"/>
    <property type="match status" value="1"/>
</dbReference>
<dbReference type="SMART" id="SM01010">
    <property type="entry name" value="AMPKBI"/>
    <property type="match status" value="1"/>
</dbReference>
<feature type="region of interest" description="Disordered" evidence="8">
    <location>
        <begin position="171"/>
        <end position="221"/>
    </location>
</feature>
<evidence type="ECO:0000259" key="9">
    <source>
        <dbReference type="SMART" id="SM01010"/>
    </source>
</evidence>
<organism evidence="10 11">
    <name type="scientific">Clytia hemisphaerica</name>
    <dbReference type="NCBI Taxonomy" id="252671"/>
    <lineage>
        <taxon>Eukaryota</taxon>
        <taxon>Metazoa</taxon>
        <taxon>Cnidaria</taxon>
        <taxon>Hydrozoa</taxon>
        <taxon>Hydroidolina</taxon>
        <taxon>Leptothecata</taxon>
        <taxon>Obeliida</taxon>
        <taxon>Clytiidae</taxon>
        <taxon>Clytia</taxon>
    </lineage>
</organism>
<sequence length="285" mass="31836">MGQSQSTQQGGRPREFSKTVDDLEFNVPDISKKIKTGDEFEDSSVTTTEEHLIKVQDDGGSGYIVADEERPVQKKTVPVVFHWEHGGDEVFLSGSFNDWKTKVPMTKSGNEHTAIIELPSGTHEFKYYVDGNWLHDPGQKTINDHFDGRNNVITVSDSDFDFTKALMTDETDEKKQHTASFDSSTGGTSPSGSYSKRIPHHGGVHISTHNSESSHPPSLPPHLLNVILNKETEQEDPTMLPVPHHVALNHLYALSIKDSVMTLSGTHRYKRKYVTTVLYKPVVLK</sequence>
<dbReference type="GO" id="GO:0005634">
    <property type="term" value="C:nucleus"/>
    <property type="evidence" value="ECO:0007669"/>
    <property type="project" value="TreeGrafter"/>
</dbReference>
<dbReference type="SUPFAM" id="SSF81296">
    <property type="entry name" value="E set domains"/>
    <property type="match status" value="1"/>
</dbReference>
<keyword evidence="2" id="KW-0444">Lipid biosynthesis</keyword>
<feature type="domain" description="Association with the SNF1 complex (ASC)" evidence="9">
    <location>
        <begin position="187"/>
        <end position="282"/>
    </location>
</feature>
<keyword evidence="3" id="KW-0597">Phosphoprotein</keyword>
<dbReference type="InterPro" id="IPR032640">
    <property type="entry name" value="AMPK1_CBM"/>
</dbReference>
<evidence type="ECO:0000256" key="1">
    <source>
        <dbReference type="ARBA" id="ARBA00010926"/>
    </source>
</evidence>
<dbReference type="GO" id="GO:0007165">
    <property type="term" value="P:signal transduction"/>
    <property type="evidence" value="ECO:0007669"/>
    <property type="project" value="TreeGrafter"/>
</dbReference>
<dbReference type="GO" id="GO:0019901">
    <property type="term" value="F:protein kinase binding"/>
    <property type="evidence" value="ECO:0007669"/>
    <property type="project" value="TreeGrafter"/>
</dbReference>
<dbReference type="SUPFAM" id="SSF160219">
    <property type="entry name" value="AMPKBI-like"/>
    <property type="match status" value="1"/>
</dbReference>
<evidence type="ECO:0000256" key="2">
    <source>
        <dbReference type="ARBA" id="ARBA00022516"/>
    </source>
</evidence>
<dbReference type="EnsemblMetazoa" id="CLYHEMT020039.2">
    <property type="protein sequence ID" value="CLYHEMP020039.2"/>
    <property type="gene ID" value="CLYHEMG020039"/>
</dbReference>
<dbReference type="InterPro" id="IPR013783">
    <property type="entry name" value="Ig-like_fold"/>
</dbReference>
<dbReference type="GO" id="GO:0006631">
    <property type="term" value="P:fatty acid metabolic process"/>
    <property type="evidence" value="ECO:0007669"/>
    <property type="project" value="UniProtKB-KW"/>
</dbReference>
<dbReference type="InterPro" id="IPR006828">
    <property type="entry name" value="ASC_dom"/>
</dbReference>
<dbReference type="AlphaFoldDB" id="A0A7M6DPD6"/>
<feature type="region of interest" description="Disordered" evidence="8">
    <location>
        <begin position="1"/>
        <end position="21"/>
    </location>
</feature>
<evidence type="ECO:0000256" key="7">
    <source>
        <dbReference type="ARBA" id="ARBA00040010"/>
    </source>
</evidence>
<dbReference type="Gene3D" id="6.20.250.60">
    <property type="match status" value="1"/>
</dbReference>
<dbReference type="Pfam" id="PF16561">
    <property type="entry name" value="AMPK1_CBM"/>
    <property type="match status" value="1"/>
</dbReference>
<keyword evidence="5" id="KW-0443">Lipid metabolism</keyword>
<evidence type="ECO:0000256" key="4">
    <source>
        <dbReference type="ARBA" id="ARBA00022832"/>
    </source>
</evidence>
<keyword evidence="4" id="KW-0276">Fatty acid metabolism</keyword>
<dbReference type="CDD" id="cd02859">
    <property type="entry name" value="E_set_AMPKbeta_like_N"/>
    <property type="match status" value="1"/>
</dbReference>
<dbReference type="GO" id="GO:0031588">
    <property type="term" value="C:nucleotide-activated protein kinase complex"/>
    <property type="evidence" value="ECO:0007669"/>
    <property type="project" value="TreeGrafter"/>
</dbReference>
<dbReference type="GO" id="GO:0005737">
    <property type="term" value="C:cytoplasm"/>
    <property type="evidence" value="ECO:0007669"/>
    <property type="project" value="TreeGrafter"/>
</dbReference>
<dbReference type="InterPro" id="IPR014756">
    <property type="entry name" value="Ig_E-set"/>
</dbReference>
<dbReference type="InterPro" id="IPR050827">
    <property type="entry name" value="CRP1_MDG1_kinase"/>
</dbReference>
<dbReference type="OrthoDB" id="531008at2759"/>
<dbReference type="GeneID" id="136802220"/>
<accession>A0A7M6DPD6</accession>
<evidence type="ECO:0000313" key="10">
    <source>
        <dbReference type="EnsemblMetazoa" id="CLYHEMP020039.2"/>
    </source>
</evidence>